<accession>A0A815BEG4</accession>
<dbReference type="GO" id="GO:0008234">
    <property type="term" value="F:cysteine-type peptidase activity"/>
    <property type="evidence" value="ECO:0007669"/>
    <property type="project" value="InterPro"/>
</dbReference>
<evidence type="ECO:0000313" key="2">
    <source>
        <dbReference type="EMBL" id="CAF1268951.1"/>
    </source>
</evidence>
<dbReference type="EMBL" id="CAJNOR010002254">
    <property type="protein sequence ID" value="CAF1268951.1"/>
    <property type="molecule type" value="Genomic_DNA"/>
</dbReference>
<dbReference type="Gene3D" id="3.90.70.10">
    <property type="entry name" value="Cysteine proteinases"/>
    <property type="match status" value="1"/>
</dbReference>
<evidence type="ECO:0000259" key="1">
    <source>
        <dbReference type="Pfam" id="PF00112"/>
    </source>
</evidence>
<feature type="domain" description="Peptidase C1A papain C-terminal" evidence="1">
    <location>
        <begin position="40"/>
        <end position="107"/>
    </location>
</feature>
<protein>
    <recommendedName>
        <fullName evidence="1">Peptidase C1A papain C-terminal domain-containing protein</fullName>
    </recommendedName>
</protein>
<dbReference type="InterPro" id="IPR000668">
    <property type="entry name" value="Peptidase_C1A_C"/>
</dbReference>
<comment type="caution">
    <text evidence="2">The sequence shown here is derived from an EMBL/GenBank/DDBJ whole genome shotgun (WGS) entry which is preliminary data.</text>
</comment>
<gene>
    <name evidence="2" type="ORF">XAT740_LOCUS27186</name>
</gene>
<dbReference type="Pfam" id="PF00112">
    <property type="entry name" value="Peptidase_C1"/>
    <property type="match status" value="1"/>
</dbReference>
<dbReference type="AlphaFoldDB" id="A0A815BEG4"/>
<dbReference type="GO" id="GO:0006508">
    <property type="term" value="P:proteolysis"/>
    <property type="evidence" value="ECO:0007669"/>
    <property type="project" value="InterPro"/>
</dbReference>
<dbReference type="InterPro" id="IPR038765">
    <property type="entry name" value="Papain-like_cys_pep_sf"/>
</dbReference>
<evidence type="ECO:0000313" key="3">
    <source>
        <dbReference type="Proteomes" id="UP000663828"/>
    </source>
</evidence>
<keyword evidence="3" id="KW-1185">Reference proteome</keyword>
<dbReference type="SUPFAM" id="SSF54001">
    <property type="entry name" value="Cysteine proteinases"/>
    <property type="match status" value="1"/>
</dbReference>
<organism evidence="2 3">
    <name type="scientific">Adineta ricciae</name>
    <name type="common">Rotifer</name>
    <dbReference type="NCBI Taxonomy" id="249248"/>
    <lineage>
        <taxon>Eukaryota</taxon>
        <taxon>Metazoa</taxon>
        <taxon>Spiralia</taxon>
        <taxon>Gnathifera</taxon>
        <taxon>Rotifera</taxon>
        <taxon>Eurotatoria</taxon>
        <taxon>Bdelloidea</taxon>
        <taxon>Adinetida</taxon>
        <taxon>Adinetidae</taxon>
        <taxon>Adineta</taxon>
    </lineage>
</organism>
<proteinExistence type="predicted"/>
<name>A0A815BEG4_ADIRI</name>
<dbReference type="Proteomes" id="UP000663828">
    <property type="component" value="Unassembled WGS sequence"/>
</dbReference>
<sequence length="120" mass="13580">MDRFGDMTHKEFTNAIKRQHFVKSKQLVSLFERNLVDCSDNEGIDAESSYPYEARDGQCRFIKGNVDATDTGYVNVLKGSEQDLQVAVVSIDWISVAIDASQDLFQFICTVFIMNDTAQQ</sequence>
<reference evidence="2" key="1">
    <citation type="submission" date="2021-02" db="EMBL/GenBank/DDBJ databases">
        <authorList>
            <person name="Nowell W R."/>
        </authorList>
    </citation>
    <scope>NUCLEOTIDE SEQUENCE</scope>
</reference>